<evidence type="ECO:0000313" key="6">
    <source>
        <dbReference type="EMBL" id="GAA3724955.1"/>
    </source>
</evidence>
<name>A0ABP7EVZ9_9ACTN</name>
<dbReference type="InterPro" id="IPR036588">
    <property type="entry name" value="CobH/CbiC_sf"/>
</dbReference>
<keyword evidence="4" id="KW-0413">Isomerase</keyword>
<evidence type="ECO:0000256" key="3">
    <source>
        <dbReference type="ARBA" id="ARBA00022573"/>
    </source>
</evidence>
<dbReference type="EMBL" id="BAABDD010000001">
    <property type="protein sequence ID" value="GAA3724955.1"/>
    <property type="molecule type" value="Genomic_DNA"/>
</dbReference>
<keyword evidence="7" id="KW-1185">Reference proteome</keyword>
<proteinExistence type="inferred from homology"/>
<evidence type="ECO:0000256" key="1">
    <source>
        <dbReference type="ARBA" id="ARBA00004953"/>
    </source>
</evidence>
<keyword evidence="3" id="KW-0169">Cobalamin biosynthesis</keyword>
<gene>
    <name evidence="6" type="ORF">GCM10022402_01950</name>
</gene>
<evidence type="ECO:0000256" key="4">
    <source>
        <dbReference type="ARBA" id="ARBA00023235"/>
    </source>
</evidence>
<organism evidence="6 7">
    <name type="scientific">Salinactinospora qingdaonensis</name>
    <dbReference type="NCBI Taxonomy" id="702744"/>
    <lineage>
        <taxon>Bacteria</taxon>
        <taxon>Bacillati</taxon>
        <taxon>Actinomycetota</taxon>
        <taxon>Actinomycetes</taxon>
        <taxon>Streptosporangiales</taxon>
        <taxon>Nocardiopsidaceae</taxon>
        <taxon>Salinactinospora</taxon>
    </lineage>
</organism>
<evidence type="ECO:0000313" key="7">
    <source>
        <dbReference type="Proteomes" id="UP001500908"/>
    </source>
</evidence>
<comment type="similarity">
    <text evidence="2">Belongs to the CobH/CbiC family.</text>
</comment>
<dbReference type="PANTHER" id="PTHR43588:SF1">
    <property type="entry name" value="COBALT-PRECORRIN-8 METHYLMUTASE"/>
    <property type="match status" value="1"/>
</dbReference>
<dbReference type="Proteomes" id="UP001500908">
    <property type="component" value="Unassembled WGS sequence"/>
</dbReference>
<evidence type="ECO:0000259" key="5">
    <source>
        <dbReference type="Pfam" id="PF02570"/>
    </source>
</evidence>
<reference evidence="7" key="1">
    <citation type="journal article" date="2019" name="Int. J. Syst. Evol. Microbiol.">
        <title>The Global Catalogue of Microorganisms (GCM) 10K type strain sequencing project: providing services to taxonomists for standard genome sequencing and annotation.</title>
        <authorList>
            <consortium name="The Broad Institute Genomics Platform"/>
            <consortium name="The Broad Institute Genome Sequencing Center for Infectious Disease"/>
            <person name="Wu L."/>
            <person name="Ma J."/>
        </authorList>
    </citation>
    <scope>NUCLEOTIDE SEQUENCE [LARGE SCALE GENOMIC DNA]</scope>
    <source>
        <strain evidence="7">JCM 17137</strain>
    </source>
</reference>
<comment type="pathway">
    <text evidence="1">Cofactor biosynthesis; adenosylcobalamin biosynthesis.</text>
</comment>
<dbReference type="Pfam" id="PF02570">
    <property type="entry name" value="CbiC"/>
    <property type="match status" value="1"/>
</dbReference>
<comment type="caution">
    <text evidence="6">The sequence shown here is derived from an EMBL/GenBank/DDBJ whole genome shotgun (WGS) entry which is preliminary data.</text>
</comment>
<sequence length="212" mass="21557">MNRQVHPIEAESYSILRSRVDLSHMPPFSRAVAERVIHASADLDYATDLVIDDAAVAAAVEALANGAPIITDVAMVASGITARRTLCRISDPITTRLARSAGITRSAAAVRLAHSDAGPGAVWVVGCAPTALEEIIARRVRPALVIGLPVGFVGAAESKAALRDSGLPQVSNISEKGGSAVAAAAVNALLYGPDGTGVTSDADDTSAAGAVE</sequence>
<dbReference type="InterPro" id="IPR003722">
    <property type="entry name" value="Cbl_synth_CobH/CbiC"/>
</dbReference>
<dbReference type="Gene3D" id="3.40.50.10230">
    <property type="entry name" value="Cobalamin biosynthesis CobH/CbiC, precorrin-8X methylmutase"/>
    <property type="match status" value="1"/>
</dbReference>
<protein>
    <submittedName>
        <fullName evidence="6">Precorrin-8X methylmutase</fullName>
    </submittedName>
</protein>
<dbReference type="PANTHER" id="PTHR43588">
    <property type="entry name" value="COBALT-PRECORRIN-8 METHYLMUTASE"/>
    <property type="match status" value="1"/>
</dbReference>
<evidence type="ECO:0000256" key="2">
    <source>
        <dbReference type="ARBA" id="ARBA00009774"/>
    </source>
</evidence>
<accession>A0ABP7EVZ9</accession>
<feature type="domain" description="Cobalamin biosynthesis precorrin-8X methylmutase CobH/CbiC" evidence="5">
    <location>
        <begin position="8"/>
        <end position="191"/>
    </location>
</feature>
<dbReference type="SUPFAM" id="SSF63965">
    <property type="entry name" value="Precorrin-8X methylmutase CbiC/CobH"/>
    <property type="match status" value="1"/>
</dbReference>